<evidence type="ECO:0000313" key="3">
    <source>
        <dbReference type="Proteomes" id="UP001500253"/>
    </source>
</evidence>
<proteinExistence type="predicted"/>
<dbReference type="Proteomes" id="UP001500253">
    <property type="component" value="Unassembled WGS sequence"/>
</dbReference>
<protein>
    <recommendedName>
        <fullName evidence="4">DUF397 domain-containing protein</fullName>
    </recommendedName>
</protein>
<organism evidence="2 3">
    <name type="scientific">Streptomyces cuspidosporus</name>
    <dbReference type="NCBI Taxonomy" id="66882"/>
    <lineage>
        <taxon>Bacteria</taxon>
        <taxon>Bacillati</taxon>
        <taxon>Actinomycetota</taxon>
        <taxon>Actinomycetes</taxon>
        <taxon>Kitasatosporales</taxon>
        <taxon>Streptomycetaceae</taxon>
        <taxon>Streptomyces</taxon>
    </lineage>
</organism>
<evidence type="ECO:0000313" key="2">
    <source>
        <dbReference type="EMBL" id="GAA2323957.1"/>
    </source>
</evidence>
<feature type="region of interest" description="Disordered" evidence="1">
    <location>
        <begin position="30"/>
        <end position="58"/>
    </location>
</feature>
<evidence type="ECO:0000256" key="1">
    <source>
        <dbReference type="SAM" id="MobiDB-lite"/>
    </source>
</evidence>
<accession>A0ABN3F9L3</accession>
<keyword evidence="3" id="KW-1185">Reference proteome</keyword>
<evidence type="ECO:0008006" key="4">
    <source>
        <dbReference type="Google" id="ProtNLM"/>
    </source>
</evidence>
<gene>
    <name evidence="2" type="ORF">GCM10010246_00830</name>
</gene>
<reference evidence="2 3" key="1">
    <citation type="journal article" date="2019" name="Int. J. Syst. Evol. Microbiol.">
        <title>The Global Catalogue of Microorganisms (GCM) 10K type strain sequencing project: providing services to taxonomists for standard genome sequencing and annotation.</title>
        <authorList>
            <consortium name="The Broad Institute Genomics Platform"/>
            <consortium name="The Broad Institute Genome Sequencing Center for Infectious Disease"/>
            <person name="Wu L."/>
            <person name="Ma J."/>
        </authorList>
    </citation>
    <scope>NUCLEOTIDE SEQUENCE [LARGE SCALE GENOMIC DNA]</scope>
    <source>
        <strain evidence="2 3">JCM 4316</strain>
    </source>
</reference>
<name>A0ABN3F9L3_9ACTN</name>
<sequence>MSGEVISGFNSTTRGCSGIGCTTVGSAGTGGMTGRFLPGKGVSRASGRQARAPDAGVRTGLSSKDLLTASAGRKSVDHATGRTLVRQLLL</sequence>
<dbReference type="EMBL" id="BAAASD010000001">
    <property type="protein sequence ID" value="GAA2323957.1"/>
    <property type="molecule type" value="Genomic_DNA"/>
</dbReference>
<comment type="caution">
    <text evidence="2">The sequence shown here is derived from an EMBL/GenBank/DDBJ whole genome shotgun (WGS) entry which is preliminary data.</text>
</comment>